<dbReference type="InterPro" id="IPR015424">
    <property type="entry name" value="PyrdxlP-dep_Trfase"/>
</dbReference>
<gene>
    <name evidence="9" type="ORF">SBA1_1100018</name>
</gene>
<dbReference type="PANTHER" id="PTHR21152">
    <property type="entry name" value="AMINOTRANSFERASE CLASS V"/>
    <property type="match status" value="1"/>
</dbReference>
<dbReference type="InterPro" id="IPR024169">
    <property type="entry name" value="SP_NH2Trfase/AEP_transaminase"/>
</dbReference>
<evidence type="ECO:0000256" key="5">
    <source>
        <dbReference type="PIRSR" id="PIRSR000524-50"/>
    </source>
</evidence>
<dbReference type="InterPro" id="IPR015422">
    <property type="entry name" value="PyrdxlP-dep_Trfase_small"/>
</dbReference>
<dbReference type="Pfam" id="PF00266">
    <property type="entry name" value="Aminotran_5"/>
    <property type="match status" value="1"/>
</dbReference>
<dbReference type="PANTHER" id="PTHR21152:SF40">
    <property type="entry name" value="ALANINE--GLYOXYLATE AMINOTRANSFERASE"/>
    <property type="match status" value="1"/>
</dbReference>
<accession>A0A2U3JZV6</accession>
<reference evidence="10" key="1">
    <citation type="submission" date="2018-02" db="EMBL/GenBank/DDBJ databases">
        <authorList>
            <person name="Hausmann B."/>
        </authorList>
    </citation>
    <scope>NUCLEOTIDE SEQUENCE [LARGE SCALE GENOMIC DNA]</scope>
    <source>
        <strain evidence="10">Peat soil MAG SbA1</strain>
    </source>
</reference>
<comment type="similarity">
    <text evidence="2 6">Belongs to the class-V pyridoxal-phosphate-dependent aminotransferase family.</text>
</comment>
<comment type="cofactor">
    <cofactor evidence="1 5 7">
        <name>pyridoxal 5'-phosphate</name>
        <dbReference type="ChEBI" id="CHEBI:597326"/>
    </cofactor>
</comment>
<dbReference type="InterPro" id="IPR000192">
    <property type="entry name" value="Aminotrans_V_dom"/>
</dbReference>
<organism evidence="9 10">
    <name type="scientific">Candidatus Sulfotelmatobacter kueseliae</name>
    <dbReference type="NCBI Taxonomy" id="2042962"/>
    <lineage>
        <taxon>Bacteria</taxon>
        <taxon>Pseudomonadati</taxon>
        <taxon>Acidobacteriota</taxon>
        <taxon>Terriglobia</taxon>
        <taxon>Terriglobales</taxon>
        <taxon>Candidatus Korobacteraceae</taxon>
        <taxon>Candidatus Sulfotelmatobacter</taxon>
    </lineage>
</organism>
<dbReference type="GO" id="GO:0004648">
    <property type="term" value="F:O-phospho-L-serine:2-oxoglutarate aminotransferase activity"/>
    <property type="evidence" value="ECO:0007669"/>
    <property type="project" value="UniProtKB-EC"/>
</dbReference>
<keyword evidence="9" id="KW-0032">Aminotransferase</keyword>
<feature type="binding site" evidence="4">
    <location>
        <position position="344"/>
    </location>
    <ligand>
        <name>substrate</name>
    </ligand>
</feature>
<evidence type="ECO:0000259" key="8">
    <source>
        <dbReference type="Pfam" id="PF00266"/>
    </source>
</evidence>
<dbReference type="InterPro" id="IPR015421">
    <property type="entry name" value="PyrdxlP-dep_Trfase_major"/>
</dbReference>
<keyword evidence="9" id="KW-0808">Transferase</keyword>
<evidence type="ECO:0000313" key="10">
    <source>
        <dbReference type="Proteomes" id="UP000238701"/>
    </source>
</evidence>
<feature type="modified residue" description="N6-(pyridoxal phosphate)lysine" evidence="5">
    <location>
        <position position="195"/>
    </location>
</feature>
<evidence type="ECO:0000313" key="9">
    <source>
        <dbReference type="EMBL" id="SPF32943.1"/>
    </source>
</evidence>
<dbReference type="InterPro" id="IPR020578">
    <property type="entry name" value="Aminotrans_V_PyrdxlP_BS"/>
</dbReference>
<evidence type="ECO:0000256" key="6">
    <source>
        <dbReference type="RuleBase" id="RU004075"/>
    </source>
</evidence>
<name>A0A2U3JZV6_9BACT</name>
<dbReference type="EC" id="2.6.1.52" evidence="9"/>
<feature type="domain" description="Aminotransferase class V" evidence="8">
    <location>
        <begin position="27"/>
        <end position="279"/>
    </location>
</feature>
<dbReference type="PROSITE" id="PS00595">
    <property type="entry name" value="AA_TRANSFER_CLASS_5"/>
    <property type="match status" value="1"/>
</dbReference>
<dbReference type="GO" id="GO:0004760">
    <property type="term" value="F:L-serine-pyruvate transaminase activity"/>
    <property type="evidence" value="ECO:0007669"/>
    <property type="project" value="TreeGrafter"/>
</dbReference>
<protein>
    <submittedName>
        <fullName evidence="9">Phosphoserine aminotransferase apoenzyme / L-aspartate aminotransferase apoenzyme</fullName>
        <ecNumber evidence="9">2.6.1.1</ecNumber>
        <ecNumber evidence="9">2.6.1.52</ecNumber>
    </submittedName>
</protein>
<dbReference type="GO" id="GO:0004069">
    <property type="term" value="F:L-aspartate:2-oxoglutarate aminotransferase activity"/>
    <property type="evidence" value="ECO:0007669"/>
    <property type="project" value="UniProtKB-EC"/>
</dbReference>
<dbReference type="Proteomes" id="UP000238701">
    <property type="component" value="Unassembled WGS sequence"/>
</dbReference>
<dbReference type="PIRSF" id="PIRSF000524">
    <property type="entry name" value="SPT"/>
    <property type="match status" value="1"/>
</dbReference>
<dbReference type="Gene3D" id="3.40.640.10">
    <property type="entry name" value="Type I PLP-dependent aspartate aminotransferase-like (Major domain)"/>
    <property type="match status" value="1"/>
</dbReference>
<dbReference type="SUPFAM" id="SSF53383">
    <property type="entry name" value="PLP-dependent transferases"/>
    <property type="match status" value="1"/>
</dbReference>
<evidence type="ECO:0000256" key="3">
    <source>
        <dbReference type="ARBA" id="ARBA00022898"/>
    </source>
</evidence>
<evidence type="ECO:0000256" key="2">
    <source>
        <dbReference type="ARBA" id="ARBA00009236"/>
    </source>
</evidence>
<sequence length="399" mass="42515">MLHKNRLFTPGPTPLLPAAQTAMASFAAHHRTADFKALFQRVLSDMKEFIGTKNDVLVLACSGTGVMEAAVSNLTSPGDNVLVLTAGKFGERWAALAKAFGCHVEELNVPYGQTFQLEDIRARMAFDVRAVFVQATESSTGVRHDIQGIAKIVRAHGGASGNETLLVVDAITGLGTTHLDVDGWGVDVIIGGSQKALMMPPGLAYCAVSERAWKSMEKTTSPRYYFDLRKERKSAAKGETAYTPATSLFAALGAALDFVRAMGKGNLAQGREELVTNAEQCAEMTRAGAKALGLELYASSPAAALTAICAPEGIDSGKIVKEFRESFDAVVANGQGEMKGRIFRIAHIGYYDYLDTIGILGALEHVLARVTGKSVAYGAAVRAAQEVYARHAETALAVR</sequence>
<dbReference type="GO" id="GO:0019265">
    <property type="term" value="P:glycine biosynthetic process, by transamination of glyoxylate"/>
    <property type="evidence" value="ECO:0007669"/>
    <property type="project" value="TreeGrafter"/>
</dbReference>
<dbReference type="GO" id="GO:0008453">
    <property type="term" value="F:alanine-glyoxylate transaminase activity"/>
    <property type="evidence" value="ECO:0007669"/>
    <property type="project" value="TreeGrafter"/>
</dbReference>
<dbReference type="Gene3D" id="3.90.1150.10">
    <property type="entry name" value="Aspartate Aminotransferase, domain 1"/>
    <property type="match status" value="1"/>
</dbReference>
<dbReference type="EMBL" id="OMOD01000014">
    <property type="protein sequence ID" value="SPF32943.1"/>
    <property type="molecule type" value="Genomic_DNA"/>
</dbReference>
<dbReference type="AlphaFoldDB" id="A0A2U3JZV6"/>
<keyword evidence="3 5" id="KW-0663">Pyridoxal phosphate</keyword>
<dbReference type="OrthoDB" id="389074at2"/>
<dbReference type="EC" id="2.6.1.1" evidence="9"/>
<evidence type="ECO:0000256" key="1">
    <source>
        <dbReference type="ARBA" id="ARBA00001933"/>
    </source>
</evidence>
<proteinExistence type="inferred from homology"/>
<evidence type="ECO:0000256" key="4">
    <source>
        <dbReference type="PIRSR" id="PIRSR000524-1"/>
    </source>
</evidence>
<evidence type="ECO:0000256" key="7">
    <source>
        <dbReference type="RuleBase" id="RU004504"/>
    </source>
</evidence>